<evidence type="ECO:0000313" key="7">
    <source>
        <dbReference type="EMBL" id="CAE0446727.1"/>
    </source>
</evidence>
<dbReference type="EMBL" id="HBIN01021799">
    <property type="protein sequence ID" value="CAE0446727.1"/>
    <property type="molecule type" value="Transcribed_RNA"/>
</dbReference>
<evidence type="ECO:0000313" key="6">
    <source>
        <dbReference type="EMBL" id="CAE0446725.1"/>
    </source>
</evidence>
<gene>
    <name evidence="4" type="ORF">ASTO00021_LOCUS16714</name>
    <name evidence="5" type="ORF">ASTO00021_LOCUS16715</name>
    <name evidence="6" type="ORF">ASTO00021_LOCUS16716</name>
    <name evidence="7" type="ORF">ASTO00021_LOCUS16718</name>
</gene>
<dbReference type="EMBL" id="HBIN01021795">
    <property type="protein sequence ID" value="CAE0446723.1"/>
    <property type="molecule type" value="Transcribed_RNA"/>
</dbReference>
<keyword evidence="2" id="KW-0539">Nucleus</keyword>
<evidence type="ECO:0000256" key="3">
    <source>
        <dbReference type="SAM" id="Coils"/>
    </source>
</evidence>
<sequence length="188" mass="22263">MDADSIRKRLLSRSFVLFPDDMSVDRCAKAALNLLGESEQGCNSARSALEKEIDLITLEYRKTKRAKIRCQDEKIEYEKLSNKVAVHISDTVRDIEILRKELKKERLRRQRKEECEVLAKIVNEVDPREKTQKGIKKLEEELEELKKIQQDTEAKFSLRRKQFQLLMHSIYELKEEILETDHDEEKET</sequence>
<proteinExistence type="predicted"/>
<dbReference type="EMBL" id="HBIN01021797">
    <property type="protein sequence ID" value="CAE0446725.1"/>
    <property type="molecule type" value="Transcribed_RNA"/>
</dbReference>
<evidence type="ECO:0000256" key="2">
    <source>
        <dbReference type="ARBA" id="ARBA00023242"/>
    </source>
</evidence>
<name>A0A6S8FVI6_9STRA</name>
<organism evidence="5">
    <name type="scientific">Aplanochytrium stocchinoi</name>
    <dbReference type="NCBI Taxonomy" id="215587"/>
    <lineage>
        <taxon>Eukaryota</taxon>
        <taxon>Sar</taxon>
        <taxon>Stramenopiles</taxon>
        <taxon>Bigyra</taxon>
        <taxon>Labyrinthulomycetes</taxon>
        <taxon>Thraustochytrida</taxon>
        <taxon>Thraustochytriidae</taxon>
        <taxon>Aplanochytrium</taxon>
    </lineage>
</organism>
<dbReference type="EMBL" id="HBIN01021796">
    <property type="protein sequence ID" value="CAE0446724.1"/>
    <property type="molecule type" value="Transcribed_RNA"/>
</dbReference>
<evidence type="ECO:0008006" key="8">
    <source>
        <dbReference type="Google" id="ProtNLM"/>
    </source>
</evidence>
<dbReference type="Pfam" id="PF05615">
    <property type="entry name" value="THOC7"/>
    <property type="match status" value="1"/>
</dbReference>
<evidence type="ECO:0000256" key="1">
    <source>
        <dbReference type="ARBA" id="ARBA00004123"/>
    </source>
</evidence>
<protein>
    <recommendedName>
        <fullName evidence="8">THO complex subunit 7 homolog</fullName>
    </recommendedName>
</protein>
<comment type="subcellular location">
    <subcellularLocation>
        <location evidence="1">Nucleus</location>
    </subcellularLocation>
</comment>
<dbReference type="GO" id="GO:0006397">
    <property type="term" value="P:mRNA processing"/>
    <property type="evidence" value="ECO:0007669"/>
    <property type="project" value="InterPro"/>
</dbReference>
<dbReference type="InterPro" id="IPR008501">
    <property type="entry name" value="THOC7/Mft1"/>
</dbReference>
<feature type="coiled-coil region" evidence="3">
    <location>
        <begin position="46"/>
        <end position="155"/>
    </location>
</feature>
<evidence type="ECO:0000313" key="4">
    <source>
        <dbReference type="EMBL" id="CAE0446723.1"/>
    </source>
</evidence>
<reference evidence="5" key="1">
    <citation type="submission" date="2021-01" db="EMBL/GenBank/DDBJ databases">
        <authorList>
            <person name="Corre E."/>
            <person name="Pelletier E."/>
            <person name="Niang G."/>
            <person name="Scheremetjew M."/>
            <person name="Finn R."/>
            <person name="Kale V."/>
            <person name="Holt S."/>
            <person name="Cochrane G."/>
            <person name="Meng A."/>
            <person name="Brown T."/>
            <person name="Cohen L."/>
        </authorList>
    </citation>
    <scope>NUCLEOTIDE SEQUENCE</scope>
    <source>
        <strain evidence="5">GSBS06</strain>
    </source>
</reference>
<evidence type="ECO:0000313" key="5">
    <source>
        <dbReference type="EMBL" id="CAE0446724.1"/>
    </source>
</evidence>
<keyword evidence="3" id="KW-0175">Coiled coil</keyword>
<dbReference type="AlphaFoldDB" id="A0A6S8FVI6"/>
<accession>A0A6S8FVI6</accession>
<dbReference type="GO" id="GO:0000445">
    <property type="term" value="C:THO complex part of transcription export complex"/>
    <property type="evidence" value="ECO:0007669"/>
    <property type="project" value="InterPro"/>
</dbReference>